<dbReference type="Proteomes" id="UP000018721">
    <property type="component" value="Unassembled WGS sequence"/>
</dbReference>
<organism evidence="2 3">
    <name type="scientific">Phytophthora nicotianae P1569</name>
    <dbReference type="NCBI Taxonomy" id="1317065"/>
    <lineage>
        <taxon>Eukaryota</taxon>
        <taxon>Sar</taxon>
        <taxon>Stramenopiles</taxon>
        <taxon>Oomycota</taxon>
        <taxon>Peronosporomycetes</taxon>
        <taxon>Peronosporales</taxon>
        <taxon>Peronosporaceae</taxon>
        <taxon>Phytophthora</taxon>
    </lineage>
</organism>
<dbReference type="AlphaFoldDB" id="V9EKB6"/>
<evidence type="ECO:0000259" key="1">
    <source>
        <dbReference type="Pfam" id="PF21056"/>
    </source>
</evidence>
<name>V9EKB6_PHYNI</name>
<evidence type="ECO:0000313" key="2">
    <source>
        <dbReference type="EMBL" id="ETI38933.1"/>
    </source>
</evidence>
<dbReference type="Pfam" id="PF21056">
    <property type="entry name" value="ZSWIM1-3_RNaseH-like"/>
    <property type="match status" value="1"/>
</dbReference>
<dbReference type="EMBL" id="ANIZ01002707">
    <property type="protein sequence ID" value="ETI38933.1"/>
    <property type="molecule type" value="Genomic_DNA"/>
</dbReference>
<accession>V9EKB6</accession>
<proteinExistence type="predicted"/>
<dbReference type="eggNOG" id="ENOG502R8CW">
    <property type="taxonomic scope" value="Eukaryota"/>
</dbReference>
<reference evidence="2 3" key="1">
    <citation type="submission" date="2013-11" db="EMBL/GenBank/DDBJ databases">
        <title>The Genome Sequence of Phytophthora parasitica P1569.</title>
        <authorList>
            <consortium name="The Broad Institute Genomics Platform"/>
            <person name="Russ C."/>
            <person name="Tyler B."/>
            <person name="Panabieres F."/>
            <person name="Shan W."/>
            <person name="Tripathy S."/>
            <person name="Grunwald N."/>
            <person name="Machado M."/>
            <person name="Johnson C.S."/>
            <person name="Arredondo F."/>
            <person name="Hong C."/>
            <person name="Coffey M."/>
            <person name="Young S.K."/>
            <person name="Zeng Q."/>
            <person name="Gargeya S."/>
            <person name="Fitzgerald M."/>
            <person name="Abouelleil A."/>
            <person name="Alvarado L."/>
            <person name="Chapman S.B."/>
            <person name="Gainer-Dewar J."/>
            <person name="Goldberg J."/>
            <person name="Griggs A."/>
            <person name="Gujja S."/>
            <person name="Hansen M."/>
            <person name="Howarth C."/>
            <person name="Imamovic A."/>
            <person name="Ireland A."/>
            <person name="Larimer J."/>
            <person name="McCowan C."/>
            <person name="Murphy C."/>
            <person name="Pearson M."/>
            <person name="Poon T.W."/>
            <person name="Priest M."/>
            <person name="Roberts A."/>
            <person name="Saif S."/>
            <person name="Shea T."/>
            <person name="Sykes S."/>
            <person name="Wortman J."/>
            <person name="Nusbaum C."/>
            <person name="Birren B."/>
        </authorList>
    </citation>
    <scope>NUCLEOTIDE SEQUENCE [LARGE SCALE GENOMIC DNA]</scope>
    <source>
        <strain evidence="2 3">P1569</strain>
    </source>
</reference>
<evidence type="ECO:0000313" key="3">
    <source>
        <dbReference type="Proteomes" id="UP000018721"/>
    </source>
</evidence>
<sequence>MGSLSSTLLLETHGDWQMAKSLVHFKRANELWRFGRIVIVDKDLREVKVLRQKFPEACILLCHFHVIKWPHDTIRMSSKYVSYEVDVLTEMKHTITNMTYARTEADYVAHRVEFKSLSLSGGGKNCGSILKRIGGKYRDMGFIAYRVDLPHFQNHTNNRVESLFGKVKQQIKGHFSMNTSSKVLFSFQRRKEQEYYAKVEMPGTLRDTSYTEEMNAVLGMTTRWVAAAIKTQYNIATDPVVGSSYSIVDNGDMVKLRRGEHGKGDLAV</sequence>
<comment type="caution">
    <text evidence="2">The sequence shown here is derived from an EMBL/GenBank/DDBJ whole genome shotgun (WGS) entry which is preliminary data.</text>
</comment>
<keyword evidence="3" id="KW-1185">Reference proteome</keyword>
<dbReference type="HOGENOM" id="CLU_1040011_0_0_1"/>
<dbReference type="InterPro" id="IPR052579">
    <property type="entry name" value="Zinc_finger_SWIM"/>
</dbReference>
<gene>
    <name evidence="2" type="ORF">F443_15432</name>
</gene>
<dbReference type="PANTHER" id="PTHR31569:SF4">
    <property type="entry name" value="SWIM-TYPE DOMAIN-CONTAINING PROTEIN"/>
    <property type="match status" value="1"/>
</dbReference>
<dbReference type="OrthoDB" id="92090at2759"/>
<feature type="domain" description="ZSWIM1/3 RNaseH-like" evidence="1">
    <location>
        <begin position="7"/>
        <end position="60"/>
    </location>
</feature>
<protein>
    <recommendedName>
        <fullName evidence="1">ZSWIM1/3 RNaseH-like domain-containing protein</fullName>
    </recommendedName>
</protein>
<dbReference type="InterPro" id="IPR048324">
    <property type="entry name" value="ZSWIM1-3_RNaseH-like"/>
</dbReference>
<dbReference type="PANTHER" id="PTHR31569">
    <property type="entry name" value="SWIM-TYPE DOMAIN-CONTAINING PROTEIN"/>
    <property type="match status" value="1"/>
</dbReference>